<dbReference type="EMBL" id="NTFS01000443">
    <property type="protein sequence ID" value="PAX51213.1"/>
    <property type="molecule type" value="Genomic_DNA"/>
</dbReference>
<evidence type="ECO:0008006" key="3">
    <source>
        <dbReference type="Google" id="ProtNLM"/>
    </source>
</evidence>
<accession>A0A2A2TBY4</accession>
<dbReference type="Proteomes" id="UP000218238">
    <property type="component" value="Unassembled WGS sequence"/>
</dbReference>
<dbReference type="InterPro" id="IPR014945">
    <property type="entry name" value="DUF1816"/>
</dbReference>
<proteinExistence type="predicted"/>
<dbReference type="Pfam" id="PF08846">
    <property type="entry name" value="DUF1816"/>
    <property type="match status" value="1"/>
</dbReference>
<organism evidence="1 2">
    <name type="scientific">Brunnivagina elsteri CCALA 953</name>
    <dbReference type="NCBI Taxonomy" id="987040"/>
    <lineage>
        <taxon>Bacteria</taxon>
        <taxon>Bacillati</taxon>
        <taxon>Cyanobacteriota</taxon>
        <taxon>Cyanophyceae</taxon>
        <taxon>Nostocales</taxon>
        <taxon>Calotrichaceae</taxon>
        <taxon>Brunnivagina</taxon>
    </lineage>
</organism>
<keyword evidence="2" id="KW-1185">Reference proteome</keyword>
<gene>
    <name evidence="1" type="ORF">CK510_26005</name>
</gene>
<dbReference type="AlphaFoldDB" id="A0A2A2TBY4"/>
<evidence type="ECO:0000313" key="1">
    <source>
        <dbReference type="EMBL" id="PAX51213.1"/>
    </source>
</evidence>
<name>A0A2A2TBY4_9CYAN</name>
<protein>
    <recommendedName>
        <fullName evidence="3">DUF1816 domain-containing protein</fullName>
    </recommendedName>
</protein>
<evidence type="ECO:0000313" key="2">
    <source>
        <dbReference type="Proteomes" id="UP000218238"/>
    </source>
</evidence>
<dbReference type="RefSeq" id="WP_095724427.1">
    <property type="nucleotide sequence ID" value="NZ_NTFS01000443.1"/>
</dbReference>
<comment type="caution">
    <text evidence="1">The sequence shown here is derived from an EMBL/GenBank/DDBJ whole genome shotgun (WGS) entry which is preliminary data.</text>
</comment>
<reference evidence="1 2" key="1">
    <citation type="submission" date="2017-08" db="EMBL/GenBank/DDBJ databases">
        <title>Draft genome sequence of filamentous cyanobacterium Calothrix elsteri CCALA 953.</title>
        <authorList>
            <person name="Gagunashvili A.N."/>
            <person name="Elster J."/>
            <person name="Andresson O.S."/>
        </authorList>
    </citation>
    <scope>NUCLEOTIDE SEQUENCE [LARGE SCALE GENOMIC DNA]</scope>
    <source>
        <strain evidence="1 2">CCALA 953</strain>
    </source>
</reference>
<sequence length="80" mass="9587">MKFWNSIRNLIANYKSHRDWWIEVSTTHPSCVYYFGAFQYHQEAESMSLGYIEDLQAEGAREIKIQIKRCQPERLTVEDE</sequence>
<dbReference type="OrthoDB" id="560125at2"/>